<feature type="compositionally biased region" description="Gly residues" evidence="2">
    <location>
        <begin position="210"/>
        <end position="240"/>
    </location>
</feature>
<name>A0A2U8VTE3_9HYPH</name>
<evidence type="ECO:0000313" key="3">
    <source>
        <dbReference type="EMBL" id="AWN36532.1"/>
    </source>
</evidence>
<organism evidence="3 4">
    <name type="scientific">Methylobacterium radiodurans</name>
    <dbReference type="NCBI Taxonomy" id="2202828"/>
    <lineage>
        <taxon>Bacteria</taxon>
        <taxon>Pseudomonadati</taxon>
        <taxon>Pseudomonadota</taxon>
        <taxon>Alphaproteobacteria</taxon>
        <taxon>Hyphomicrobiales</taxon>
        <taxon>Methylobacteriaceae</taxon>
        <taxon>Methylobacterium</taxon>
    </lineage>
</organism>
<proteinExistence type="predicted"/>
<dbReference type="AlphaFoldDB" id="A0A2U8VTE3"/>
<evidence type="ECO:0000256" key="1">
    <source>
        <dbReference type="SAM" id="Coils"/>
    </source>
</evidence>
<keyword evidence="4" id="KW-1185">Reference proteome</keyword>
<dbReference type="KEGG" id="meti:DK427_12990"/>
<evidence type="ECO:0000313" key="4">
    <source>
        <dbReference type="Proteomes" id="UP000246058"/>
    </source>
</evidence>
<dbReference type="SUPFAM" id="SSF53955">
    <property type="entry name" value="Lysozyme-like"/>
    <property type="match status" value="1"/>
</dbReference>
<dbReference type="RefSeq" id="WP_109951633.1">
    <property type="nucleotide sequence ID" value="NZ_CP029551.1"/>
</dbReference>
<evidence type="ECO:0000256" key="2">
    <source>
        <dbReference type="SAM" id="MobiDB-lite"/>
    </source>
</evidence>
<accession>A0A2U8VTE3</accession>
<reference evidence="3 4" key="1">
    <citation type="submission" date="2018-05" db="EMBL/GenBank/DDBJ databases">
        <title>Complete Genome Sequence of Methylobacterium sp. 17Sr1-43.</title>
        <authorList>
            <person name="Srinivasan S."/>
        </authorList>
    </citation>
    <scope>NUCLEOTIDE SEQUENCE [LARGE SCALE GENOMIC DNA]</scope>
    <source>
        <strain evidence="3 4">17Sr1-43</strain>
    </source>
</reference>
<dbReference type="Proteomes" id="UP000246058">
    <property type="component" value="Chromosome"/>
</dbReference>
<gene>
    <name evidence="3" type="ORF">DK427_12990</name>
</gene>
<dbReference type="EMBL" id="CP029551">
    <property type="protein sequence ID" value="AWN36532.1"/>
    <property type="molecule type" value="Genomic_DNA"/>
</dbReference>
<keyword evidence="1" id="KW-0175">Coiled coil</keyword>
<dbReference type="OrthoDB" id="8006122at2"/>
<feature type="coiled-coil region" evidence="1">
    <location>
        <begin position="69"/>
        <end position="140"/>
    </location>
</feature>
<sequence length="468" mass="48837">MAARSIEARLVIAGEDKASAEIAKVVKALKETEKASGFSEKVGRLAKAFSDVERQAKAAQGVLDARGPLERTVKNLSAAERETARLAREFDGARKAADAFGKASAFTKGSEQARRLAEEVKRVAEAHRGAEREVAKLTKAFNAETTALRQAETEGIVQGLQKDAPKVEEQGRSLFERLKAIFADGIKVQVRVEGGDGLSGASGSDDLKGSAGGDTLGGGLGTGTGSGRGGLRRLGGGGGSVVPNGEAGPGTGTGESWFEAVMRAEGTAGKDPYNVVLGKGKYGLPSKPLTEMTLAEAYRFGRSVRARHGSSSALGAFQIVGRTMKEHMKHTGLGWDDRFSPENQRRLAESIRRREGWGAWEGFKVHPGELARARRGSGVIGAREIPNPIPPAPAPGALGRGSGDLGAAADRMAAAASRMENANFYGWVDVAVSADAGLKAQAKRMRATGTMTADMGVSMPGAKDNGLA</sequence>
<evidence type="ECO:0008006" key="5">
    <source>
        <dbReference type="Google" id="ProtNLM"/>
    </source>
</evidence>
<protein>
    <recommendedName>
        <fullName evidence="5">Phage tail lysozyme domain-containing protein</fullName>
    </recommendedName>
</protein>
<dbReference type="InterPro" id="IPR023346">
    <property type="entry name" value="Lysozyme-like_dom_sf"/>
</dbReference>
<feature type="region of interest" description="Disordered" evidence="2">
    <location>
        <begin position="198"/>
        <end position="255"/>
    </location>
</feature>
<dbReference type="Gene3D" id="1.10.530.10">
    <property type="match status" value="1"/>
</dbReference>